<dbReference type="OrthoDB" id="271386at2759"/>
<name>A0A1J4MPN7_9CRYT</name>
<keyword evidence="6" id="KW-0413">Isomerase</keyword>
<dbReference type="EC" id="5.2.1.8" evidence="2"/>
<dbReference type="InterPro" id="IPR015943">
    <property type="entry name" value="WD40/YVTN_repeat-like_dom_sf"/>
</dbReference>
<organism evidence="9 10">
    <name type="scientific">Cryptosporidium andersoni</name>
    <dbReference type="NCBI Taxonomy" id="117008"/>
    <lineage>
        <taxon>Eukaryota</taxon>
        <taxon>Sar</taxon>
        <taxon>Alveolata</taxon>
        <taxon>Apicomplexa</taxon>
        <taxon>Conoidasida</taxon>
        <taxon>Coccidia</taxon>
        <taxon>Eucoccidiorida</taxon>
        <taxon>Eimeriorina</taxon>
        <taxon>Cryptosporidiidae</taxon>
        <taxon>Cryptosporidium</taxon>
    </lineage>
</organism>
<feature type="compositionally biased region" description="Polar residues" evidence="7">
    <location>
        <begin position="97"/>
        <end position="106"/>
    </location>
</feature>
<dbReference type="InterPro" id="IPR001680">
    <property type="entry name" value="WD40_rpt"/>
</dbReference>
<evidence type="ECO:0000256" key="6">
    <source>
        <dbReference type="ARBA" id="ARBA00023235"/>
    </source>
</evidence>
<accession>A0A1J4MPN7</accession>
<evidence type="ECO:0000313" key="9">
    <source>
        <dbReference type="EMBL" id="OII74948.1"/>
    </source>
</evidence>
<evidence type="ECO:0000313" key="10">
    <source>
        <dbReference type="Proteomes" id="UP000186804"/>
    </source>
</evidence>
<evidence type="ECO:0000256" key="2">
    <source>
        <dbReference type="ARBA" id="ARBA00013194"/>
    </source>
</evidence>
<dbReference type="PROSITE" id="PS00170">
    <property type="entry name" value="CSA_PPIASE_1"/>
    <property type="match status" value="1"/>
</dbReference>
<evidence type="ECO:0000256" key="1">
    <source>
        <dbReference type="ARBA" id="ARBA00000971"/>
    </source>
</evidence>
<dbReference type="GO" id="GO:0003755">
    <property type="term" value="F:peptidyl-prolyl cis-trans isomerase activity"/>
    <property type="evidence" value="ECO:0007669"/>
    <property type="project" value="UniProtKB-KW"/>
</dbReference>
<dbReference type="InterPro" id="IPR029000">
    <property type="entry name" value="Cyclophilin-like_dom_sf"/>
</dbReference>
<dbReference type="PANTHER" id="PTHR45625:SF4">
    <property type="entry name" value="PEPTIDYLPROLYL ISOMERASE DOMAIN AND WD REPEAT-CONTAINING PROTEIN 1"/>
    <property type="match status" value="1"/>
</dbReference>
<dbReference type="GeneID" id="92364676"/>
<dbReference type="PANTHER" id="PTHR45625">
    <property type="entry name" value="PEPTIDYL-PROLYL CIS-TRANS ISOMERASE-RELATED"/>
    <property type="match status" value="1"/>
</dbReference>
<feature type="region of interest" description="Disordered" evidence="7">
    <location>
        <begin position="1"/>
        <end position="50"/>
    </location>
</feature>
<protein>
    <recommendedName>
        <fullName evidence="2">peptidylprolyl isomerase</fullName>
        <ecNumber evidence="2">5.2.1.8</ecNumber>
    </recommendedName>
</protein>
<dbReference type="Gene3D" id="2.130.10.10">
    <property type="entry name" value="YVTN repeat-like/Quinoprotein amine dehydrogenase"/>
    <property type="match status" value="1"/>
</dbReference>
<dbReference type="InterPro" id="IPR002130">
    <property type="entry name" value="Cyclophilin-type_PPIase_dom"/>
</dbReference>
<dbReference type="SUPFAM" id="SSF50891">
    <property type="entry name" value="Cyclophilin-like"/>
    <property type="match status" value="1"/>
</dbReference>
<dbReference type="SUPFAM" id="SSF50978">
    <property type="entry name" value="WD40 repeat-like"/>
    <property type="match status" value="1"/>
</dbReference>
<dbReference type="RefSeq" id="XP_067067320.1">
    <property type="nucleotide sequence ID" value="XM_067210734.1"/>
</dbReference>
<evidence type="ECO:0000256" key="7">
    <source>
        <dbReference type="SAM" id="MobiDB-lite"/>
    </source>
</evidence>
<dbReference type="SMART" id="SM00320">
    <property type="entry name" value="WD40"/>
    <property type="match status" value="4"/>
</dbReference>
<dbReference type="EMBL" id="LRBS01000093">
    <property type="protein sequence ID" value="OII74948.1"/>
    <property type="molecule type" value="Genomic_DNA"/>
</dbReference>
<reference evidence="9 10" key="1">
    <citation type="submission" date="2016-10" db="EMBL/GenBank/DDBJ databases">
        <title>Reductive evolution of mitochondrial metabolism and differential evolution of invasion-related proteins in Cryptosporidium.</title>
        <authorList>
            <person name="Liu S."/>
            <person name="Roellig D.M."/>
            <person name="Guo Y."/>
            <person name="Li N."/>
            <person name="Frace M.A."/>
            <person name="Tang K."/>
            <person name="Zhang L."/>
            <person name="Feng Y."/>
            <person name="Xiao L."/>
        </authorList>
    </citation>
    <scope>NUCLEOTIDE SEQUENCE [LARGE SCALE GENOMIC DNA]</scope>
    <source>
        <strain evidence="9">30847</strain>
    </source>
</reference>
<dbReference type="PRINTS" id="PR00153">
    <property type="entry name" value="CSAPPISMRASE"/>
</dbReference>
<proteinExistence type="predicted"/>
<feature type="domain" description="PPIase cyclophilin-type" evidence="8">
    <location>
        <begin position="579"/>
        <end position="734"/>
    </location>
</feature>
<gene>
    <name evidence="9" type="ORF">cand_004910</name>
</gene>
<dbReference type="InterPro" id="IPR036322">
    <property type="entry name" value="WD40_repeat_dom_sf"/>
</dbReference>
<dbReference type="InterPro" id="IPR020892">
    <property type="entry name" value="Cyclophilin-type_PPIase_CS"/>
</dbReference>
<dbReference type="GO" id="GO:0005634">
    <property type="term" value="C:nucleus"/>
    <property type="evidence" value="ECO:0007669"/>
    <property type="project" value="UniProtKB-ARBA"/>
</dbReference>
<evidence type="ECO:0000256" key="3">
    <source>
        <dbReference type="ARBA" id="ARBA00022574"/>
    </source>
</evidence>
<feature type="region of interest" description="Disordered" evidence="7">
    <location>
        <begin position="82"/>
        <end position="106"/>
    </location>
</feature>
<keyword evidence="4" id="KW-0677">Repeat</keyword>
<dbReference type="InterPro" id="IPR044666">
    <property type="entry name" value="Cyclophilin_A-like"/>
</dbReference>
<comment type="caution">
    <text evidence="9">The sequence shown here is derived from an EMBL/GenBank/DDBJ whole genome shotgun (WGS) entry which is preliminary data.</text>
</comment>
<dbReference type="AlphaFoldDB" id="A0A1J4MPN7"/>
<evidence type="ECO:0000259" key="8">
    <source>
        <dbReference type="PROSITE" id="PS50072"/>
    </source>
</evidence>
<dbReference type="GO" id="GO:0006457">
    <property type="term" value="P:protein folding"/>
    <property type="evidence" value="ECO:0007669"/>
    <property type="project" value="InterPro"/>
</dbReference>
<dbReference type="VEuPathDB" id="CryptoDB:cand_004910"/>
<dbReference type="Pfam" id="PF00400">
    <property type="entry name" value="WD40"/>
    <property type="match status" value="2"/>
</dbReference>
<evidence type="ECO:0000256" key="5">
    <source>
        <dbReference type="ARBA" id="ARBA00023110"/>
    </source>
</evidence>
<keyword evidence="10" id="KW-1185">Reference proteome</keyword>
<dbReference type="FunFam" id="2.40.100.10:FF:000003">
    <property type="entry name" value="Peptidylprolyl isomerase domain and WD repeat-containing 1"/>
    <property type="match status" value="1"/>
</dbReference>
<dbReference type="Gene3D" id="2.40.100.10">
    <property type="entry name" value="Cyclophilin-like"/>
    <property type="match status" value="1"/>
</dbReference>
<keyword evidence="5" id="KW-0697">Rotamase</keyword>
<dbReference type="Pfam" id="PF00160">
    <property type="entry name" value="Pro_isomerase"/>
    <property type="match status" value="1"/>
</dbReference>
<sequence>MTDSSKQEGDLDENNDLSLMATSEGAQNLMGDSKHTKKRDAIPVELEGTSFNKTVRKDIDEVNSDNSDDDFGPLPLLYGTKINTEDDSSEAGPGTISKANSQLNNEGKTKNSNCIYPISLPCGELYEYSCMHRSQISHIVCSSKTGFVVTASVDGIIKFWKNISLKKKPDDCKDNRLEFVKLFKAHKDIISDLSMSICGNFLVSVSCKEMSYNLFNVTSFDMISSIKLPFKPGKCRFILDNSRSASNYIISPPIAISDSETPRVYIIPPNGNCIQSLEKLSFYHYHKAIVNCLCYCPFTNIVISGDISGGLEVWDPQTLSLPKKMVTKDFKLSYKNIIKYEYKSETDLFELQKAKIYPICINCSPNEEIFALLCSDSSVRIYRTSTAKCIKIYDESTSMYKLSQNDPKNEILRIDPLEFGIRRKIELELNKKDSFFFNFQTLHFDETSKYILYPSIIGINIVDLINNKKVVILGKLENGKRFLSFTLLQHYHANIRKSTLNTEKYDLVSSVFNPIVIASAYKSNRLYVFSRKLPILQSGHFDFNRDLYNDKPTKDEIEKLNKLEESSKISRELNKNKKIAKMVILHSSKGDITIELFSEHYSPKAGENFSTHCLNGYYNNCIFHRVIRNFMIQTGDPNGDGTGGESIWDGLFEDETNNSLMHDKPFIVSMANSGPNTNGSQFFITTVPCPWLDGKHTIFGKVIHGFDTVKSIENSKTDKNDRPIEDIYIISTSVIF</sequence>
<feature type="compositionally biased region" description="Polar residues" evidence="7">
    <location>
        <begin position="16"/>
        <end position="26"/>
    </location>
</feature>
<evidence type="ECO:0000256" key="4">
    <source>
        <dbReference type="ARBA" id="ARBA00022737"/>
    </source>
</evidence>
<dbReference type="Proteomes" id="UP000186804">
    <property type="component" value="Unassembled WGS sequence"/>
</dbReference>
<keyword evidence="3" id="KW-0853">WD repeat</keyword>
<dbReference type="PROSITE" id="PS50072">
    <property type="entry name" value="CSA_PPIASE_2"/>
    <property type="match status" value="1"/>
</dbReference>
<comment type="catalytic activity">
    <reaction evidence="1">
        <text>[protein]-peptidylproline (omega=180) = [protein]-peptidylproline (omega=0)</text>
        <dbReference type="Rhea" id="RHEA:16237"/>
        <dbReference type="Rhea" id="RHEA-COMP:10747"/>
        <dbReference type="Rhea" id="RHEA-COMP:10748"/>
        <dbReference type="ChEBI" id="CHEBI:83833"/>
        <dbReference type="ChEBI" id="CHEBI:83834"/>
        <dbReference type="EC" id="5.2.1.8"/>
    </reaction>
</comment>